<feature type="transmembrane region" description="Helical" evidence="5">
    <location>
        <begin position="98"/>
        <end position="125"/>
    </location>
</feature>
<evidence type="ECO:0000259" key="6">
    <source>
        <dbReference type="Pfam" id="PF01061"/>
    </source>
</evidence>
<feature type="transmembrane region" description="Helical" evidence="5">
    <location>
        <begin position="58"/>
        <end position="78"/>
    </location>
</feature>
<dbReference type="RefSeq" id="WP_229657638.1">
    <property type="nucleotide sequence ID" value="NZ_BMNL01000001.1"/>
</dbReference>
<evidence type="ECO:0000256" key="5">
    <source>
        <dbReference type="SAM" id="Phobius"/>
    </source>
</evidence>
<gene>
    <name evidence="7" type="ORF">GCM10007981_06320</name>
</gene>
<evidence type="ECO:0000256" key="2">
    <source>
        <dbReference type="ARBA" id="ARBA00022692"/>
    </source>
</evidence>
<keyword evidence="3 5" id="KW-1133">Transmembrane helix</keyword>
<dbReference type="Proteomes" id="UP000610960">
    <property type="component" value="Unassembled WGS sequence"/>
</dbReference>
<evidence type="ECO:0000313" key="8">
    <source>
        <dbReference type="Proteomes" id="UP000610960"/>
    </source>
</evidence>
<feature type="domain" description="ABC-2 type transporter transmembrane" evidence="6">
    <location>
        <begin position="6"/>
        <end position="207"/>
    </location>
</feature>
<dbReference type="PANTHER" id="PTHR43229:SF6">
    <property type="entry name" value="ABC-TYPE MULTIDRUG TRANSPORT SYSTEM, PERMEASE COMPONENT"/>
    <property type="match status" value="1"/>
</dbReference>
<feature type="transmembrane region" description="Helical" evidence="5">
    <location>
        <begin position="173"/>
        <end position="195"/>
    </location>
</feature>
<evidence type="ECO:0000256" key="4">
    <source>
        <dbReference type="ARBA" id="ARBA00023136"/>
    </source>
</evidence>
<dbReference type="Pfam" id="PF01061">
    <property type="entry name" value="ABC2_membrane"/>
    <property type="match status" value="1"/>
</dbReference>
<accession>A0A830GS81</accession>
<keyword evidence="8" id="KW-1185">Reference proteome</keyword>
<dbReference type="PANTHER" id="PTHR43229">
    <property type="entry name" value="NODULATION PROTEIN J"/>
    <property type="match status" value="1"/>
</dbReference>
<dbReference type="InterPro" id="IPR051784">
    <property type="entry name" value="Nod_factor_ABC_transporter"/>
</dbReference>
<protein>
    <submittedName>
        <fullName evidence="7">ABC transporter</fullName>
    </submittedName>
</protein>
<proteinExistence type="predicted"/>
<dbReference type="GO" id="GO:0016020">
    <property type="term" value="C:membrane"/>
    <property type="evidence" value="ECO:0007669"/>
    <property type="project" value="UniProtKB-SubCell"/>
</dbReference>
<dbReference type="GO" id="GO:0140359">
    <property type="term" value="F:ABC-type transporter activity"/>
    <property type="evidence" value="ECO:0007669"/>
    <property type="project" value="InterPro"/>
</dbReference>
<dbReference type="EMBL" id="BMNL01000001">
    <property type="protein sequence ID" value="GGP20017.1"/>
    <property type="molecule type" value="Genomic_DNA"/>
</dbReference>
<sequence>MGAINEFTAVMENEFRIISREPGGLALLVILPYFVAGGTAVIASFLASVNRYRFAEQFIGFEVVMLSIIMMQTGARFLREERNGGRLEYLLASPTNMFVILFGTSLVMASSIVAAFTVSLMPIAYGVYGIQGMMRALASIVLLLIGLMPLYGLGLALSGLVLRFRDSDSLMGLITSAASLLSGATYPIQALPLWLGFLVRVLPMHALDDALYYELIGYLNATHVAYLVLASAVYLSLGAYLYGRLQKSLLRKGIV</sequence>
<evidence type="ECO:0000313" key="7">
    <source>
        <dbReference type="EMBL" id="GGP20017.1"/>
    </source>
</evidence>
<feature type="transmembrane region" description="Helical" evidence="5">
    <location>
        <begin position="25"/>
        <end position="46"/>
    </location>
</feature>
<evidence type="ECO:0000256" key="3">
    <source>
        <dbReference type="ARBA" id="ARBA00022989"/>
    </source>
</evidence>
<evidence type="ECO:0000256" key="1">
    <source>
        <dbReference type="ARBA" id="ARBA00004141"/>
    </source>
</evidence>
<name>A0A830GS81_9CREN</name>
<reference evidence="7" key="1">
    <citation type="journal article" date="2014" name="Int. J. Syst. Evol. Microbiol.">
        <title>Complete genome sequence of Corynebacterium casei LMG S-19264T (=DSM 44701T), isolated from a smear-ripened cheese.</title>
        <authorList>
            <consortium name="US DOE Joint Genome Institute (JGI-PGF)"/>
            <person name="Walter F."/>
            <person name="Albersmeier A."/>
            <person name="Kalinowski J."/>
            <person name="Ruckert C."/>
        </authorList>
    </citation>
    <scope>NUCLEOTIDE SEQUENCE</scope>
    <source>
        <strain evidence="7">JCM 10088</strain>
    </source>
</reference>
<organism evidence="7 8">
    <name type="scientific">Thermocladium modestius</name>
    <dbReference type="NCBI Taxonomy" id="62609"/>
    <lineage>
        <taxon>Archaea</taxon>
        <taxon>Thermoproteota</taxon>
        <taxon>Thermoprotei</taxon>
        <taxon>Thermoproteales</taxon>
        <taxon>Thermoproteaceae</taxon>
        <taxon>Thermocladium</taxon>
    </lineage>
</organism>
<comment type="caution">
    <text evidence="7">The sequence shown here is derived from an EMBL/GenBank/DDBJ whole genome shotgun (WGS) entry which is preliminary data.</text>
</comment>
<reference evidence="7" key="2">
    <citation type="submission" date="2020-09" db="EMBL/GenBank/DDBJ databases">
        <authorList>
            <person name="Sun Q."/>
            <person name="Ohkuma M."/>
        </authorList>
    </citation>
    <scope>NUCLEOTIDE SEQUENCE</scope>
    <source>
        <strain evidence="7">JCM 10088</strain>
    </source>
</reference>
<feature type="transmembrane region" description="Helical" evidence="5">
    <location>
        <begin position="215"/>
        <end position="242"/>
    </location>
</feature>
<dbReference type="AlphaFoldDB" id="A0A830GS81"/>
<keyword evidence="4 5" id="KW-0472">Membrane</keyword>
<comment type="subcellular location">
    <subcellularLocation>
        <location evidence="1">Membrane</location>
        <topology evidence="1">Multi-pass membrane protein</topology>
    </subcellularLocation>
</comment>
<dbReference type="InterPro" id="IPR013525">
    <property type="entry name" value="ABC2_TM"/>
</dbReference>
<keyword evidence="2 5" id="KW-0812">Transmembrane</keyword>
<feature type="transmembrane region" description="Helical" evidence="5">
    <location>
        <begin position="137"/>
        <end position="161"/>
    </location>
</feature>